<evidence type="ECO:0000313" key="3">
    <source>
        <dbReference type="Proteomes" id="UP000214646"/>
    </source>
</evidence>
<evidence type="ECO:0000256" key="1">
    <source>
        <dbReference type="SAM" id="MobiDB-lite"/>
    </source>
</evidence>
<comment type="caution">
    <text evidence="2">The sequence shown here is derived from an EMBL/GenBank/DDBJ whole genome shotgun (WGS) entry which is preliminary data.</text>
</comment>
<gene>
    <name evidence="2" type="ORF">FRUB_09225</name>
</gene>
<dbReference type="AlphaFoldDB" id="A0A225D5A5"/>
<feature type="region of interest" description="Disordered" evidence="1">
    <location>
        <begin position="63"/>
        <end position="161"/>
    </location>
</feature>
<dbReference type="EMBL" id="NIDE01000017">
    <property type="protein sequence ID" value="OWK36662.1"/>
    <property type="molecule type" value="Genomic_DNA"/>
</dbReference>
<evidence type="ECO:0000313" key="2">
    <source>
        <dbReference type="EMBL" id="OWK36662.1"/>
    </source>
</evidence>
<feature type="compositionally biased region" description="Basic and acidic residues" evidence="1">
    <location>
        <begin position="89"/>
        <end position="121"/>
    </location>
</feature>
<reference evidence="3" key="1">
    <citation type="submission" date="2017-06" db="EMBL/GenBank/DDBJ databases">
        <title>Genome analysis of Fimbriiglobus ruber SP5, the first member of the order Planctomycetales with confirmed chitinolytic capability.</title>
        <authorList>
            <person name="Ravin N.V."/>
            <person name="Rakitin A.L."/>
            <person name="Ivanova A.A."/>
            <person name="Beletsky A.V."/>
            <person name="Kulichevskaya I.S."/>
            <person name="Mardanov A.V."/>
            <person name="Dedysh S.N."/>
        </authorList>
    </citation>
    <scope>NUCLEOTIDE SEQUENCE [LARGE SCALE GENOMIC DNA]</scope>
    <source>
        <strain evidence="3">SP5</strain>
    </source>
</reference>
<keyword evidence="3" id="KW-1185">Reference proteome</keyword>
<proteinExistence type="predicted"/>
<dbReference type="Proteomes" id="UP000214646">
    <property type="component" value="Unassembled WGS sequence"/>
</dbReference>
<protein>
    <submittedName>
        <fullName evidence="2">Uncharacterized protein</fullName>
    </submittedName>
</protein>
<name>A0A225D5A5_9BACT</name>
<feature type="compositionally biased region" description="Basic and acidic residues" evidence="1">
    <location>
        <begin position="133"/>
        <end position="142"/>
    </location>
</feature>
<accession>A0A225D5A5</accession>
<organism evidence="2 3">
    <name type="scientific">Fimbriiglobus ruber</name>
    <dbReference type="NCBI Taxonomy" id="1908690"/>
    <lineage>
        <taxon>Bacteria</taxon>
        <taxon>Pseudomonadati</taxon>
        <taxon>Planctomycetota</taxon>
        <taxon>Planctomycetia</taxon>
        <taxon>Gemmatales</taxon>
        <taxon>Gemmataceae</taxon>
        <taxon>Fimbriiglobus</taxon>
    </lineage>
</organism>
<sequence>MFQFHAPQRGVSGVSASLPLYETGTTAPGTRNDRTPYYVDAHGLTARSFNRGARDRRLITVGRPVGDTRPSFQIHGEVGKVASGSNVGRKNDPASFFDKRPQEHDHTRNDSHHRTVDERGPRLSRPLQGNRTPRADCPRTREQSLPAVRRSSIVRQRRKCP</sequence>